<accession>A0A1X7VFZ9</accession>
<dbReference type="STRING" id="400682.A0A1X7VFZ9"/>
<dbReference type="AlphaFoldDB" id="A0A1X7VFZ9"/>
<organism evidence="1">
    <name type="scientific">Amphimedon queenslandica</name>
    <name type="common">Sponge</name>
    <dbReference type="NCBI Taxonomy" id="400682"/>
    <lineage>
        <taxon>Eukaryota</taxon>
        <taxon>Metazoa</taxon>
        <taxon>Porifera</taxon>
        <taxon>Demospongiae</taxon>
        <taxon>Heteroscleromorpha</taxon>
        <taxon>Haplosclerida</taxon>
        <taxon>Niphatidae</taxon>
        <taxon>Amphimedon</taxon>
    </lineage>
</organism>
<dbReference type="EnsemblMetazoa" id="Aqu2.1.39220_001">
    <property type="protein sequence ID" value="Aqu2.1.39220_001"/>
    <property type="gene ID" value="Aqu2.1.39220"/>
</dbReference>
<proteinExistence type="predicted"/>
<protein>
    <submittedName>
        <fullName evidence="1">Uncharacterized protein</fullName>
    </submittedName>
</protein>
<dbReference type="Pfam" id="PF16021">
    <property type="entry name" value="PDCD7"/>
    <property type="match status" value="1"/>
</dbReference>
<evidence type="ECO:0000313" key="1">
    <source>
        <dbReference type="EnsemblMetazoa" id="Aqu2.1.39220_001"/>
    </source>
</evidence>
<dbReference type="PANTHER" id="PTHR48190:SF2">
    <property type="entry name" value="PROGRAMMED CELL DEATH PROTEIN 7"/>
    <property type="match status" value="1"/>
</dbReference>
<name>A0A1X7VFZ9_AMPQE</name>
<dbReference type="InterPro" id="IPR052831">
    <property type="entry name" value="Apoptosis_promoter"/>
</dbReference>
<dbReference type="InterPro" id="IPR031974">
    <property type="entry name" value="PDCD7"/>
</dbReference>
<reference evidence="1" key="1">
    <citation type="submission" date="2017-05" db="UniProtKB">
        <authorList>
            <consortium name="EnsemblMetazoa"/>
        </authorList>
    </citation>
    <scope>IDENTIFICATION</scope>
</reference>
<dbReference type="GO" id="GO:0005689">
    <property type="term" value="C:U12-type spliceosomal complex"/>
    <property type="evidence" value="ECO:0007669"/>
    <property type="project" value="TreeGrafter"/>
</dbReference>
<sequence>MVSNFSSFSSYPLHTDAGFILQQWEATLRTRQLHSNRKPKLNELMTLMKSAEDHVSKLKTLHKQLSSSETTATAAIPLWSEVMERRQSLETTLDVFTPQTCRYMKRRLNRYERKKLKRKREEDERERENDVKSNKVKEWFDKKCKEQLRARLEKAVEESASDSLTAVKSKKDDIIYYSNLLSSLKDLREHRRSKRDKGDLPPVEEDEAFTENCVKLESILSKYTEIYKKEEHALRVMMSERVDSAITDQFGRKTTRDKVRIMSTDEFYNTKDPDIIEERRLEWNKYLSIRGTPLPLLPVEAPPPSNETWSYYLKEK</sequence>
<dbReference type="InParanoid" id="A0A1X7VFZ9"/>
<dbReference type="PANTHER" id="PTHR48190">
    <property type="entry name" value="PROGRAMMED CELL DEATH PROTEIN 7"/>
    <property type="match status" value="1"/>
</dbReference>